<feature type="chain" id="PRO_5044998580" description="Carboxypeptidase" evidence="7">
    <location>
        <begin position="21"/>
        <end position="469"/>
    </location>
</feature>
<organism evidence="8 9">
    <name type="scientific">Coccomyxa viridis</name>
    <dbReference type="NCBI Taxonomy" id="1274662"/>
    <lineage>
        <taxon>Eukaryota</taxon>
        <taxon>Viridiplantae</taxon>
        <taxon>Chlorophyta</taxon>
        <taxon>core chlorophytes</taxon>
        <taxon>Trebouxiophyceae</taxon>
        <taxon>Trebouxiophyceae incertae sedis</taxon>
        <taxon>Coccomyxaceae</taxon>
        <taxon>Coccomyxa</taxon>
    </lineage>
</organism>
<dbReference type="PRINTS" id="PR00724">
    <property type="entry name" value="CRBOXYPTASEC"/>
</dbReference>
<evidence type="ECO:0000256" key="3">
    <source>
        <dbReference type="ARBA" id="ARBA00022670"/>
    </source>
</evidence>
<dbReference type="InterPro" id="IPR029058">
    <property type="entry name" value="AB_hydrolase_fold"/>
</dbReference>
<comment type="similarity">
    <text evidence="1 7">Belongs to the peptidase S10 family.</text>
</comment>
<name>A0ABP1FKD9_9CHLO</name>
<keyword evidence="4 7" id="KW-0732">Signal</keyword>
<reference evidence="8 9" key="1">
    <citation type="submission" date="2024-06" db="EMBL/GenBank/DDBJ databases">
        <authorList>
            <person name="Kraege A."/>
            <person name="Thomma B."/>
        </authorList>
    </citation>
    <scope>NUCLEOTIDE SEQUENCE [LARGE SCALE GENOMIC DNA]</scope>
</reference>
<comment type="caution">
    <text evidence="8">The sequence shown here is derived from an EMBL/GenBank/DDBJ whole genome shotgun (WGS) entry which is preliminary data.</text>
</comment>
<keyword evidence="9" id="KW-1185">Reference proteome</keyword>
<dbReference type="Pfam" id="PF00450">
    <property type="entry name" value="Peptidase_S10"/>
    <property type="match status" value="1"/>
</dbReference>
<dbReference type="Gene3D" id="3.40.50.1820">
    <property type="entry name" value="alpha/beta hydrolase"/>
    <property type="match status" value="1"/>
</dbReference>
<evidence type="ECO:0000256" key="5">
    <source>
        <dbReference type="ARBA" id="ARBA00022801"/>
    </source>
</evidence>
<evidence type="ECO:0000256" key="1">
    <source>
        <dbReference type="ARBA" id="ARBA00009431"/>
    </source>
</evidence>
<evidence type="ECO:0000313" key="8">
    <source>
        <dbReference type="EMBL" id="CAL5219674.1"/>
    </source>
</evidence>
<dbReference type="PANTHER" id="PTHR11802">
    <property type="entry name" value="SERINE PROTEASE FAMILY S10 SERINE CARBOXYPEPTIDASE"/>
    <property type="match status" value="1"/>
</dbReference>
<keyword evidence="3 7" id="KW-0645">Protease</keyword>
<evidence type="ECO:0000256" key="2">
    <source>
        <dbReference type="ARBA" id="ARBA00022645"/>
    </source>
</evidence>
<dbReference type="EMBL" id="CAXHTA020000002">
    <property type="protein sequence ID" value="CAL5219674.1"/>
    <property type="molecule type" value="Genomic_DNA"/>
</dbReference>
<evidence type="ECO:0000256" key="7">
    <source>
        <dbReference type="RuleBase" id="RU361156"/>
    </source>
</evidence>
<dbReference type="PROSITE" id="PS00131">
    <property type="entry name" value="CARBOXYPEPT_SER_SER"/>
    <property type="match status" value="1"/>
</dbReference>
<evidence type="ECO:0000256" key="4">
    <source>
        <dbReference type="ARBA" id="ARBA00022729"/>
    </source>
</evidence>
<accession>A0ABP1FKD9</accession>
<evidence type="ECO:0000313" key="9">
    <source>
        <dbReference type="Proteomes" id="UP001497392"/>
    </source>
</evidence>
<protein>
    <recommendedName>
        <fullName evidence="7">Carboxypeptidase</fullName>
        <ecNumber evidence="7">3.4.16.-</ecNumber>
    </recommendedName>
</protein>
<dbReference type="PANTHER" id="PTHR11802:SF113">
    <property type="entry name" value="SERINE CARBOXYPEPTIDASE CTSA-4.1"/>
    <property type="match status" value="1"/>
</dbReference>
<dbReference type="Proteomes" id="UP001497392">
    <property type="component" value="Unassembled WGS sequence"/>
</dbReference>
<evidence type="ECO:0000256" key="6">
    <source>
        <dbReference type="ARBA" id="ARBA00023180"/>
    </source>
</evidence>
<dbReference type="InterPro" id="IPR018202">
    <property type="entry name" value="Ser_caboxypep_ser_AS"/>
</dbReference>
<dbReference type="InterPro" id="IPR001563">
    <property type="entry name" value="Peptidase_S10"/>
</dbReference>
<sequence>MAKVLTITLAILVLVSAVVAGQHQRLFETRLNIDGQAGINGGPIRTTGYFDVNKGRMFFWFFEAQKARPEEQPLIIWMTGGPGCSSELAVFYENGPFRIRENLTLSENQYGWDKEANVIFVDQPLSVGFSVLDDESGTVYDEAGVAEDMLQFLTEFRDAHEAYFTAPLFITGESYGGHYVPAVTAAIYESNKAAPKPFNLQGMAIGNGLTNPAIQYASYADFSFANGLISQGLQRTINAIYPVCKWGVNLCNSLKVGFVCELALLVCQNTVVGPIQAAGGNFNVYDIRKPCIGELCYDFSRLDEYLAQPQVRRSLGVDERAGVWQSCNQDVYNDFLADIMRNYDDKVSKLLDAGVEVLIYVGVEDWICNWRGNQAWLNALAWSRKNAWHHAKEKDWVLDGDIVGRWKKVGPLSFVRIFGAGHMVPMDKPKPSLELITAFTQGKVLTRAEYTDDMAEGRGMRYIAMPAAA</sequence>
<keyword evidence="2 7" id="KW-0121">Carboxypeptidase</keyword>
<dbReference type="SUPFAM" id="SSF53474">
    <property type="entry name" value="alpha/beta-Hydrolases"/>
    <property type="match status" value="1"/>
</dbReference>
<dbReference type="Gene3D" id="1.10.287.410">
    <property type="match status" value="1"/>
</dbReference>
<keyword evidence="5 7" id="KW-0378">Hydrolase</keyword>
<gene>
    <name evidence="8" type="primary">g1561</name>
    <name evidence="8" type="ORF">VP750_LOCUS1333</name>
</gene>
<keyword evidence="6" id="KW-0325">Glycoprotein</keyword>
<dbReference type="InterPro" id="IPR033124">
    <property type="entry name" value="Ser_caboxypep_his_AS"/>
</dbReference>
<dbReference type="PROSITE" id="PS00560">
    <property type="entry name" value="CARBOXYPEPT_SER_HIS"/>
    <property type="match status" value="1"/>
</dbReference>
<proteinExistence type="inferred from homology"/>
<dbReference type="EC" id="3.4.16.-" evidence="7"/>
<feature type="signal peptide" evidence="7">
    <location>
        <begin position="1"/>
        <end position="20"/>
    </location>
</feature>